<proteinExistence type="predicted"/>
<gene>
    <name evidence="1" type="ORF">VNO80_03162</name>
</gene>
<dbReference type="AlphaFoldDB" id="A0AAN9NR69"/>
<protein>
    <submittedName>
        <fullName evidence="1">Uncharacterized protein</fullName>
    </submittedName>
</protein>
<organism evidence="1 2">
    <name type="scientific">Phaseolus coccineus</name>
    <name type="common">Scarlet runner bean</name>
    <name type="synonym">Phaseolus multiflorus</name>
    <dbReference type="NCBI Taxonomy" id="3886"/>
    <lineage>
        <taxon>Eukaryota</taxon>
        <taxon>Viridiplantae</taxon>
        <taxon>Streptophyta</taxon>
        <taxon>Embryophyta</taxon>
        <taxon>Tracheophyta</taxon>
        <taxon>Spermatophyta</taxon>
        <taxon>Magnoliopsida</taxon>
        <taxon>eudicotyledons</taxon>
        <taxon>Gunneridae</taxon>
        <taxon>Pentapetalae</taxon>
        <taxon>rosids</taxon>
        <taxon>fabids</taxon>
        <taxon>Fabales</taxon>
        <taxon>Fabaceae</taxon>
        <taxon>Papilionoideae</taxon>
        <taxon>50 kb inversion clade</taxon>
        <taxon>NPAAA clade</taxon>
        <taxon>indigoferoid/millettioid clade</taxon>
        <taxon>Phaseoleae</taxon>
        <taxon>Phaseolus</taxon>
    </lineage>
</organism>
<name>A0AAN9NR69_PHACN</name>
<reference evidence="1 2" key="1">
    <citation type="submission" date="2024-01" db="EMBL/GenBank/DDBJ databases">
        <title>The genomes of 5 underutilized Papilionoideae crops provide insights into root nodulation and disease resistanc.</title>
        <authorList>
            <person name="Jiang F."/>
        </authorList>
    </citation>
    <scope>NUCLEOTIDE SEQUENCE [LARGE SCALE GENOMIC DNA]</scope>
    <source>
        <strain evidence="1">JINMINGXINNONG_FW02</strain>
        <tissue evidence="1">Leaves</tissue>
    </source>
</reference>
<accession>A0AAN9NR69</accession>
<evidence type="ECO:0000313" key="1">
    <source>
        <dbReference type="EMBL" id="KAK7377731.1"/>
    </source>
</evidence>
<dbReference type="EMBL" id="JAYMYR010000002">
    <property type="protein sequence ID" value="KAK7377731.1"/>
    <property type="molecule type" value="Genomic_DNA"/>
</dbReference>
<evidence type="ECO:0000313" key="2">
    <source>
        <dbReference type="Proteomes" id="UP001374584"/>
    </source>
</evidence>
<sequence>MGDSCEKERARPVLWINPVILKQSSLVSGRRGRDRRFLSLGGDRRFYVLLADRLFWGLLLPDRRFMYGDRRSCCI</sequence>
<keyword evidence="2" id="KW-1185">Reference proteome</keyword>
<dbReference type="Proteomes" id="UP001374584">
    <property type="component" value="Unassembled WGS sequence"/>
</dbReference>
<comment type="caution">
    <text evidence="1">The sequence shown here is derived from an EMBL/GenBank/DDBJ whole genome shotgun (WGS) entry which is preliminary data.</text>
</comment>